<reference evidence="2 3" key="1">
    <citation type="journal article" date="2011" name="MBio">
        <title>Genome variation in Cryptococcus gattii, an emerging pathogen of immunocompetent hosts.</title>
        <authorList>
            <person name="D'Souza C.A."/>
            <person name="Kronstad J.W."/>
            <person name="Taylor G."/>
            <person name="Warren R."/>
            <person name="Yuen M."/>
            <person name="Hu G."/>
            <person name="Jung W.H."/>
            <person name="Sham A."/>
            <person name="Kidd S.E."/>
            <person name="Tangen K."/>
            <person name="Lee N."/>
            <person name="Zeilmaker T."/>
            <person name="Sawkins J."/>
            <person name="McVicker G."/>
            <person name="Shah S."/>
            <person name="Gnerre S."/>
            <person name="Griggs A."/>
            <person name="Zeng Q."/>
            <person name="Bartlett K."/>
            <person name="Li W."/>
            <person name="Wang X."/>
            <person name="Heitman J."/>
            <person name="Stajich J.E."/>
            <person name="Fraser J.A."/>
            <person name="Meyer W."/>
            <person name="Carter D."/>
            <person name="Schein J."/>
            <person name="Krzywinski M."/>
            <person name="Kwon-Chung K.J."/>
            <person name="Varma A."/>
            <person name="Wang J."/>
            <person name="Brunham R."/>
            <person name="Fyfe M."/>
            <person name="Ouellette B.F."/>
            <person name="Siddiqui A."/>
            <person name="Marra M."/>
            <person name="Jones S."/>
            <person name="Holt R."/>
            <person name="Birren B.W."/>
            <person name="Galagan J.E."/>
            <person name="Cuomo C.A."/>
        </authorList>
    </citation>
    <scope>NUCLEOTIDE SEQUENCE [LARGE SCALE GENOMIC DNA]</scope>
    <source>
        <strain evidence="2 3">R265</strain>
    </source>
</reference>
<organism evidence="2 3">
    <name type="scientific">Cryptococcus deuterogattii (strain R265)</name>
    <name type="common">Cryptococcus gattii VGII (strain R265)</name>
    <dbReference type="NCBI Taxonomy" id="294750"/>
    <lineage>
        <taxon>Eukaryota</taxon>
        <taxon>Fungi</taxon>
        <taxon>Dikarya</taxon>
        <taxon>Basidiomycota</taxon>
        <taxon>Agaricomycotina</taxon>
        <taxon>Tremellomycetes</taxon>
        <taxon>Tremellales</taxon>
        <taxon>Cryptococcaceae</taxon>
        <taxon>Cryptococcus</taxon>
        <taxon>Cryptococcus gattii species complex</taxon>
    </lineage>
</organism>
<dbReference type="KEGG" id="cdeu:CNBG_4739"/>
<proteinExistence type="predicted"/>
<dbReference type="OrthoDB" id="2120038at2759"/>
<dbReference type="STRING" id="294750.A0A095DDH4"/>
<dbReference type="InterPro" id="IPR034444">
    <property type="entry name" value="Nuo17.8"/>
</dbReference>
<protein>
    <submittedName>
        <fullName evidence="2">Uncharacterized protein</fullName>
    </submittedName>
</protein>
<dbReference type="OMA" id="APIYRMR"/>
<sequence>MSLRPLFRHATTLNAARGIATSAPRRAAHSDHHGAEDQSDTYTNESFFSPSWRNAFIILTASILIYPYLPSPSYKPVSPSLDPEAFAAARKDETLPALTRWFAKQTEKAEVWTQRNDKHLELTKEAAETKLLFQEGERPKVMRMRYPSSFEQASPHSIAVGSQADLSDLKIRPAQ</sequence>
<reference evidence="2 3" key="2">
    <citation type="journal article" date="2018" name="Proc. Natl. Acad. Sci.">
        <title>RNAi is a critical determinant of centromere evolution in closely related fungi.</title>
        <authorList>
            <person name="Yadav V."/>
            <person name="Sun S."/>
            <person name="Billmyre R.B."/>
            <person name="Thimmappa B.C."/>
            <person name="Shea T."/>
            <person name="Lintner R."/>
            <person name="Bakkeren G."/>
            <person name="Cuomo C.A."/>
            <person name="Heitman J."/>
            <person name="Sanyal K."/>
        </authorList>
    </citation>
    <scope>NUCLEOTIDE SEQUENCE [LARGE SCALE GENOMIC DNA]</scope>
    <source>
        <strain evidence="2 3">R265</strain>
    </source>
</reference>
<dbReference type="GeneID" id="88180934"/>
<dbReference type="VEuPathDB" id="FungiDB:CNBG_4739"/>
<dbReference type="GO" id="GO:0005739">
    <property type="term" value="C:mitochondrion"/>
    <property type="evidence" value="ECO:0007669"/>
    <property type="project" value="InterPro"/>
</dbReference>
<name>A0A095DDH4_CRYD2</name>
<accession>A0A095DDH4</accession>
<dbReference type="RefSeq" id="XP_062884614.1">
    <property type="nucleotide sequence ID" value="XM_063028659.1"/>
</dbReference>
<dbReference type="EMBL" id="CP025770">
    <property type="protein sequence ID" value="KGB78901.1"/>
    <property type="molecule type" value="Genomic_DNA"/>
</dbReference>
<feature type="region of interest" description="Disordered" evidence="1">
    <location>
        <begin position="22"/>
        <end position="42"/>
    </location>
</feature>
<evidence type="ECO:0000313" key="3">
    <source>
        <dbReference type="Proteomes" id="UP000029445"/>
    </source>
</evidence>
<feature type="region of interest" description="Disordered" evidence="1">
    <location>
        <begin position="152"/>
        <end position="175"/>
    </location>
</feature>
<gene>
    <name evidence="2" type="ORF">CNBG_4739</name>
</gene>
<dbReference type="Proteomes" id="UP000029445">
    <property type="component" value="Chromosome 12"/>
</dbReference>
<dbReference type="PANTHER" id="PTHR42100:SF1">
    <property type="entry name" value="OXIDOREDUCTASE 178 KDA SUBUNIT, PUTATIVE (AFU_ORTHOLOGUE AFUA_8G04320)-RELATED"/>
    <property type="match status" value="1"/>
</dbReference>
<evidence type="ECO:0000256" key="1">
    <source>
        <dbReference type="SAM" id="MobiDB-lite"/>
    </source>
</evidence>
<dbReference type="PANTHER" id="PTHR42100">
    <property type="entry name" value="OXIDOREDUCTASE 178 KDA SUBUNIT, PUTATIVE (AFU_ORTHOLOGUE AFUA_8G04320)-RELATED"/>
    <property type="match status" value="1"/>
</dbReference>
<keyword evidence="3" id="KW-1185">Reference proteome</keyword>
<dbReference type="HOGENOM" id="CLU_122036_1_0_1"/>
<evidence type="ECO:0000313" key="2">
    <source>
        <dbReference type="EMBL" id="KGB78901.1"/>
    </source>
</evidence>
<dbReference type="AlphaFoldDB" id="A0A095DDH4"/>